<evidence type="ECO:0000256" key="2">
    <source>
        <dbReference type="SAM" id="SignalP"/>
    </source>
</evidence>
<dbReference type="PANTHER" id="PTHR21593">
    <property type="entry name" value="PRION-LIKE- Q/N-RICH -DOMAIN-BEARING PROTEIN PROTEIN"/>
    <property type="match status" value="1"/>
</dbReference>
<evidence type="ECO:0000313" key="4">
    <source>
        <dbReference type="Proteomes" id="UP000887578"/>
    </source>
</evidence>
<feature type="domain" description="SXP/RAL-2 family protein Ani s 5-like cation-binding" evidence="3">
    <location>
        <begin position="44"/>
        <end position="154"/>
    </location>
</feature>
<dbReference type="InterPro" id="IPR003677">
    <property type="entry name" value="ANIS5_cation-bd"/>
</dbReference>
<dbReference type="AlphaFoldDB" id="A0A914Q960"/>
<organism evidence="4 5">
    <name type="scientific">Panagrolaimus davidi</name>
    <dbReference type="NCBI Taxonomy" id="227884"/>
    <lineage>
        <taxon>Eukaryota</taxon>
        <taxon>Metazoa</taxon>
        <taxon>Ecdysozoa</taxon>
        <taxon>Nematoda</taxon>
        <taxon>Chromadorea</taxon>
        <taxon>Rhabditida</taxon>
        <taxon>Tylenchina</taxon>
        <taxon>Panagrolaimomorpha</taxon>
        <taxon>Panagrolaimoidea</taxon>
        <taxon>Panagrolaimidae</taxon>
        <taxon>Panagrolaimus</taxon>
    </lineage>
</organism>
<feature type="signal peptide" evidence="2">
    <location>
        <begin position="1"/>
        <end position="20"/>
    </location>
</feature>
<dbReference type="InterPro" id="IPR052823">
    <property type="entry name" value="SXP/RAL-2_related"/>
</dbReference>
<dbReference type="WBParaSite" id="PDA_v2.g27651.t1">
    <property type="protein sequence ID" value="PDA_v2.g27651.t1"/>
    <property type="gene ID" value="PDA_v2.g27651"/>
</dbReference>
<sequence>MVKFVFVAAVFVVFIVSIEAFKPQKMIFKDGGMDKKFLKTLDKESKETYLAIVKNKNLTKAQVETQLDALVATLTPEQKDKYNAMKQSRQDHMNKLKAKVAEMMPTFSSETQKVIRELEAILEDKNLTCAETRKRLQQIKKSSPKKIQNELRKIFRSLKGGKKGGSSPQEGRFDAQKNKVEFPFNNEFEGTIVDAVL</sequence>
<evidence type="ECO:0000313" key="5">
    <source>
        <dbReference type="WBParaSite" id="PDA_v2.g27651.t1"/>
    </source>
</evidence>
<evidence type="ECO:0000259" key="3">
    <source>
        <dbReference type="Pfam" id="PF02520"/>
    </source>
</evidence>
<dbReference type="Proteomes" id="UP000887578">
    <property type="component" value="Unplaced"/>
</dbReference>
<feature type="chain" id="PRO_5037734851" evidence="2">
    <location>
        <begin position="21"/>
        <end position="197"/>
    </location>
</feature>
<keyword evidence="4" id="KW-1185">Reference proteome</keyword>
<reference evidence="5" key="1">
    <citation type="submission" date="2022-11" db="UniProtKB">
        <authorList>
            <consortium name="WormBaseParasite"/>
        </authorList>
    </citation>
    <scope>IDENTIFICATION</scope>
</reference>
<dbReference type="PANTHER" id="PTHR21593:SF36">
    <property type="entry name" value="DUF148 DOMAIN-CONTAINING PROTEIN-RELATED"/>
    <property type="match status" value="1"/>
</dbReference>
<accession>A0A914Q960</accession>
<keyword evidence="2" id="KW-0732">Signal</keyword>
<protein>
    <submittedName>
        <fullName evidence="5">SXP/RAL-2 family protein Ani s 5-like cation-binding domain-containing protein</fullName>
    </submittedName>
</protein>
<evidence type="ECO:0000256" key="1">
    <source>
        <dbReference type="SAM" id="MobiDB-lite"/>
    </source>
</evidence>
<dbReference type="Pfam" id="PF02520">
    <property type="entry name" value="ANIS5_cation-bd"/>
    <property type="match status" value="1"/>
</dbReference>
<feature type="region of interest" description="Disordered" evidence="1">
    <location>
        <begin position="158"/>
        <end position="177"/>
    </location>
</feature>
<proteinExistence type="predicted"/>
<name>A0A914Q960_9BILA</name>